<feature type="domain" description="CBS" evidence="4">
    <location>
        <begin position="10"/>
        <end position="66"/>
    </location>
</feature>
<keyword evidence="2" id="KW-0486">Methionine biosynthesis</keyword>
<name>A0A8E7B2D2_9EURY</name>
<dbReference type="InterPro" id="IPR051257">
    <property type="entry name" value="Diverse_CBS-Domain"/>
</dbReference>
<accession>A0A8E7B2D2</accession>
<dbReference type="PANTHER" id="PTHR43080:SF2">
    <property type="entry name" value="CBS DOMAIN-CONTAINING PROTEIN"/>
    <property type="match status" value="1"/>
</dbReference>
<evidence type="ECO:0000256" key="1">
    <source>
        <dbReference type="ARBA" id="ARBA00023122"/>
    </source>
</evidence>
<dbReference type="SMART" id="SM00470">
    <property type="entry name" value="ParB"/>
    <property type="match status" value="1"/>
</dbReference>
<dbReference type="EMBL" id="CP075546">
    <property type="protein sequence ID" value="QVV89604.1"/>
    <property type="molecule type" value="Genomic_DNA"/>
</dbReference>
<evidence type="ECO:0000259" key="4">
    <source>
        <dbReference type="PROSITE" id="PS51371"/>
    </source>
</evidence>
<dbReference type="Gene3D" id="3.10.580.10">
    <property type="entry name" value="CBS-domain"/>
    <property type="match status" value="2"/>
</dbReference>
<dbReference type="PANTHER" id="PTHR43080">
    <property type="entry name" value="CBS DOMAIN-CONTAINING PROTEIN CBSX3, MITOCHONDRIAL"/>
    <property type="match status" value="1"/>
</dbReference>
<dbReference type="GeneID" id="65566461"/>
<dbReference type="Proteomes" id="UP000680656">
    <property type="component" value="Chromosome"/>
</dbReference>
<gene>
    <name evidence="5" type="ORF">KHC33_03515</name>
</gene>
<dbReference type="SUPFAM" id="SSF54631">
    <property type="entry name" value="CBS-domain pair"/>
    <property type="match status" value="1"/>
</dbReference>
<dbReference type="GO" id="GO:0009086">
    <property type="term" value="P:methionine biosynthetic process"/>
    <property type="evidence" value="ECO:0007669"/>
    <property type="project" value="UniProtKB-KW"/>
</dbReference>
<dbReference type="Gene3D" id="3.90.1530.10">
    <property type="entry name" value="Conserved hypothetical protein from pyrococcus furiosus pfu- 392566-001, ParB domain"/>
    <property type="match status" value="1"/>
</dbReference>
<feature type="domain" description="CBS" evidence="4">
    <location>
        <begin position="68"/>
        <end position="125"/>
    </location>
</feature>
<dbReference type="InterPro" id="IPR003115">
    <property type="entry name" value="ParB_N"/>
</dbReference>
<proteinExistence type="predicted"/>
<dbReference type="SUPFAM" id="SSF110849">
    <property type="entry name" value="ParB/Sulfiredoxin"/>
    <property type="match status" value="1"/>
</dbReference>
<dbReference type="SMART" id="SM00116">
    <property type="entry name" value="CBS"/>
    <property type="match status" value="2"/>
</dbReference>
<evidence type="ECO:0000313" key="5">
    <source>
        <dbReference type="EMBL" id="QVV89604.1"/>
    </source>
</evidence>
<protein>
    <submittedName>
        <fullName evidence="5">CBS domain-containing protein</fullName>
    </submittedName>
</protein>
<evidence type="ECO:0000256" key="2">
    <source>
        <dbReference type="ARBA" id="ARBA00023167"/>
    </source>
</evidence>
<dbReference type="InterPro" id="IPR046342">
    <property type="entry name" value="CBS_dom_sf"/>
</dbReference>
<dbReference type="PIRSF" id="PIRSF004699">
    <property type="entry name" value="UCP004699_CBS_ParB"/>
    <property type="match status" value="1"/>
</dbReference>
<keyword evidence="6" id="KW-1185">Reference proteome</keyword>
<dbReference type="KEGG" id="mrtj:KHC33_03515"/>
<organism evidence="5 6">
    <name type="scientific">Methanospirillum purgamenti</name>
    <dbReference type="NCBI Taxonomy" id="2834276"/>
    <lineage>
        <taxon>Archaea</taxon>
        <taxon>Methanobacteriati</taxon>
        <taxon>Methanobacteriota</taxon>
        <taxon>Stenosarchaea group</taxon>
        <taxon>Methanomicrobia</taxon>
        <taxon>Methanomicrobiales</taxon>
        <taxon>Methanospirillaceae</taxon>
        <taxon>Methanospirillum</taxon>
    </lineage>
</organism>
<dbReference type="AlphaFoldDB" id="A0A8E7B2D2"/>
<evidence type="ECO:0000313" key="6">
    <source>
        <dbReference type="Proteomes" id="UP000680656"/>
    </source>
</evidence>
<evidence type="ECO:0000256" key="3">
    <source>
        <dbReference type="PROSITE-ProRule" id="PRU00703"/>
    </source>
</evidence>
<reference evidence="5 6" key="1">
    <citation type="submission" date="2021-05" db="EMBL/GenBank/DDBJ databases">
        <title>A novel Methanospirillum isolate from a pyrite-forming mixed culture.</title>
        <authorList>
            <person name="Bunk B."/>
            <person name="Sproer C."/>
            <person name="Spring S."/>
            <person name="Pester M."/>
        </authorList>
    </citation>
    <scope>NUCLEOTIDE SEQUENCE [LARGE SCALE GENOMIC DNA]</scope>
    <source>
        <strain evidence="5 6">J.3.6.1-F.2.7.3</strain>
    </source>
</reference>
<dbReference type="InterPro" id="IPR036086">
    <property type="entry name" value="ParB/Sulfiredoxin_sf"/>
</dbReference>
<sequence>MEKKRVRDYMTTDVDTVPLTGTAREVIHAIRVTSHDGFPVVDGNIVVGYIAARDLLFVHPETPVKEIMSHHLIVADPEMAISDVARVIIRSGIQKLPVVNEKNELLGIISNTDVVRSQIEHVSPEKVYKLMDTIERLHEIKPHLSKGPVQVHTLLPTQSRIYMDELEGRIYEIKKGLAEPVIVIKKPGRLILVDGHHRAVAARRLGIKILEAYIIEIMENLELGLERTAKAMNLKTIDDIQIMDYARHPLIAGTHRFGGIGTAPSDLDQDPSHRVS</sequence>
<keyword evidence="2" id="KW-0028">Amino-acid biosynthesis</keyword>
<dbReference type="Pfam" id="PF00571">
    <property type="entry name" value="CBS"/>
    <property type="match status" value="2"/>
</dbReference>
<dbReference type="PROSITE" id="PS51371">
    <property type="entry name" value="CBS"/>
    <property type="match status" value="2"/>
</dbReference>
<dbReference type="InterPro" id="IPR000644">
    <property type="entry name" value="CBS_dom"/>
</dbReference>
<dbReference type="RefSeq" id="WP_214420396.1">
    <property type="nucleotide sequence ID" value="NZ_CP075546.1"/>
</dbReference>
<dbReference type="InterPro" id="IPR016427">
    <property type="entry name" value="UCP004699_CBS/ParB"/>
</dbReference>
<keyword evidence="1 3" id="KW-0129">CBS domain</keyword>